<accession>A0A549SFW3</accession>
<evidence type="ECO:0000313" key="2">
    <source>
        <dbReference type="EMBL" id="TRL28506.1"/>
    </source>
</evidence>
<dbReference type="Proteomes" id="UP000316781">
    <property type="component" value="Unassembled WGS sequence"/>
</dbReference>
<comment type="caution">
    <text evidence="2">The sequence shown here is derived from an EMBL/GenBank/DDBJ whole genome shotgun (WGS) entry which is preliminary data.</text>
</comment>
<dbReference type="RefSeq" id="WP_142864233.1">
    <property type="nucleotide sequence ID" value="NZ_VJMF01000082.1"/>
</dbReference>
<proteinExistence type="predicted"/>
<organism evidence="2 3">
    <name type="scientific">Methylosinus sporium</name>
    <dbReference type="NCBI Taxonomy" id="428"/>
    <lineage>
        <taxon>Bacteria</taxon>
        <taxon>Pseudomonadati</taxon>
        <taxon>Pseudomonadota</taxon>
        <taxon>Alphaproteobacteria</taxon>
        <taxon>Hyphomicrobiales</taxon>
        <taxon>Methylocystaceae</taxon>
        <taxon>Methylosinus</taxon>
    </lineage>
</organism>
<evidence type="ECO:0000313" key="3">
    <source>
        <dbReference type="Proteomes" id="UP000316781"/>
    </source>
</evidence>
<dbReference type="AlphaFoldDB" id="A0A549SFW3"/>
<protein>
    <submittedName>
        <fullName evidence="2">Uncharacterized protein</fullName>
    </submittedName>
</protein>
<sequence length="138" mass="14725">MSERRIPENTSGYARWLADQIAKRASGIRLSPTTSLFVGMALEGYADWLDRTEAKTLPFVVTAIEPADTGAGEVVAAALNLHVATAAYTAAIMTRPGARIMLRHGTRVVSVSDKQSTGDAGHDADQQTKARSGKTSHE</sequence>
<dbReference type="EMBL" id="VJMF01000082">
    <property type="protein sequence ID" value="TRL28506.1"/>
    <property type="molecule type" value="Genomic_DNA"/>
</dbReference>
<name>A0A549SFW3_METSR</name>
<gene>
    <name evidence="2" type="ORF">FM996_18425</name>
</gene>
<evidence type="ECO:0000256" key="1">
    <source>
        <dbReference type="SAM" id="MobiDB-lite"/>
    </source>
</evidence>
<feature type="region of interest" description="Disordered" evidence="1">
    <location>
        <begin position="111"/>
        <end position="138"/>
    </location>
</feature>
<reference evidence="2 3" key="1">
    <citation type="submission" date="2019-07" db="EMBL/GenBank/DDBJ databases">
        <title>Ln-dependent methylotrophs.</title>
        <authorList>
            <person name="Tani A."/>
        </authorList>
    </citation>
    <scope>NUCLEOTIDE SEQUENCE [LARGE SCALE GENOMIC DNA]</scope>
    <source>
        <strain evidence="2 3">SM89A</strain>
    </source>
</reference>